<sequence length="694" mass="77881">MKGFGMLDKEVNQFEAPYTTQVPVTEVVQGVEITDPYRWLENGESVEVRAWTETQNTYTRSWLETRPGLSELKARLSQLLKVGFVYPPIRKAKRYFFISRSGAQNQAVLYVRENGEDKPLIDPATLSEDGTIALDWWHPSENGELVAYGLSEGGSELSTLYILDIATGKNLSDSIAFTRFCNLAWLPDSSGFYYTRFPEPGSVPAGEEFYNLKVFLHKLDDAVGQDILIFQDSDPQAGLELLLADNGRYLLVTVAHSWAVTDLYWADIQQPEPVFSKLTEGLQSLNLVEESNGYLYILTNRGAPRFRVFKTSVATPAFENWREIIPEGEHPLQNLKVIGQQLVGIFLHNAISRITLYDLEGKPEKDVELPALGTVYGPMNSSKEDELLFSFTSFAYPITAYSYHIGKEQLEIFKAHPNPPGFDPSNIAVKQVWYNSKDGTPVSMFIVHKADLTVNEQCPVWLTGYGGFNVSRTPEYGSGWLRLWLEQGGIFALPNLRGGGEYGEKWHEGGMLGNKQNTFDDFIAAGEWLIANNYTNSTRLVIQGGSNGGLLVGAAITQRPDLFQVAICQVPLLDMIRYHLFLIARIWIPEYGSSEDSEQFQWMYAYSPYHHVKDGQKYPATLITTGESDGRVDPLHARKMAALLQAKADKTRPILIRIETRAGHGQGKPVSKMVDEQAEIMAFVLWQLGLEKAV</sequence>
<name>A0ABY9B963_9CHLR</name>
<reference evidence="9" key="1">
    <citation type="journal article" date="2024" name="Nature">
        <title>Anoxygenic phototroph of the Chloroflexota uses a type I reaction centre.</title>
        <authorList>
            <person name="Tsuji J.M."/>
            <person name="Shaw N.A."/>
            <person name="Nagashima S."/>
            <person name="Venkiteswaran J.J."/>
            <person name="Schiff S.L."/>
            <person name="Watanabe T."/>
            <person name="Fukui M."/>
            <person name="Hanada S."/>
            <person name="Tank M."/>
            <person name="Neufeld J.D."/>
        </authorList>
    </citation>
    <scope>NUCLEOTIDE SEQUENCE</scope>
    <source>
        <strain evidence="9">L227-S17</strain>
    </source>
</reference>
<evidence type="ECO:0000259" key="7">
    <source>
        <dbReference type="Pfam" id="PF00326"/>
    </source>
</evidence>
<dbReference type="InterPro" id="IPR029058">
    <property type="entry name" value="AB_hydrolase_fold"/>
</dbReference>
<feature type="domain" description="Peptidase S9 prolyl oligopeptidase catalytic" evidence="7">
    <location>
        <begin position="484"/>
        <end position="689"/>
    </location>
</feature>
<keyword evidence="10" id="KW-1185">Reference proteome</keyword>
<keyword evidence="5" id="KW-0378">Hydrolase</keyword>
<dbReference type="InterPro" id="IPR023302">
    <property type="entry name" value="Pept_S9A_N"/>
</dbReference>
<dbReference type="InterPro" id="IPR002470">
    <property type="entry name" value="Peptidase_S9A"/>
</dbReference>
<dbReference type="Gene3D" id="2.130.10.120">
    <property type="entry name" value="Prolyl oligopeptidase, N-terminal domain"/>
    <property type="match status" value="1"/>
</dbReference>
<dbReference type="RefSeq" id="WP_341471510.1">
    <property type="nucleotide sequence ID" value="NZ_CP128400.1"/>
</dbReference>
<dbReference type="Proteomes" id="UP001431572">
    <property type="component" value="Chromosome 2"/>
</dbReference>
<evidence type="ECO:0000256" key="5">
    <source>
        <dbReference type="ARBA" id="ARBA00022801"/>
    </source>
</evidence>
<evidence type="ECO:0000256" key="2">
    <source>
        <dbReference type="ARBA" id="ARBA00005228"/>
    </source>
</evidence>
<dbReference type="PANTHER" id="PTHR42881:SF2">
    <property type="entry name" value="PROLYL ENDOPEPTIDASE"/>
    <property type="match status" value="1"/>
</dbReference>
<evidence type="ECO:0000256" key="6">
    <source>
        <dbReference type="ARBA" id="ARBA00022825"/>
    </source>
</evidence>
<comment type="catalytic activity">
    <reaction evidence="1">
        <text>Hydrolysis of Pro-|-Xaa &gt;&gt; Ala-|-Xaa in oligopeptides.</text>
        <dbReference type="EC" id="3.4.21.26"/>
    </reaction>
</comment>
<dbReference type="PRINTS" id="PR00862">
    <property type="entry name" value="PROLIGOPTASE"/>
</dbReference>
<feature type="domain" description="Peptidase S9A N-terminal" evidence="8">
    <location>
        <begin position="22"/>
        <end position="415"/>
    </location>
</feature>
<organism evidence="9 10">
    <name type="scientific">Candidatus Chlorohelix allophototropha</name>
    <dbReference type="NCBI Taxonomy" id="3003348"/>
    <lineage>
        <taxon>Bacteria</taxon>
        <taxon>Bacillati</taxon>
        <taxon>Chloroflexota</taxon>
        <taxon>Chloroflexia</taxon>
        <taxon>Candidatus Chloroheliales</taxon>
        <taxon>Candidatus Chloroheliaceae</taxon>
        <taxon>Candidatus Chlorohelix</taxon>
    </lineage>
</organism>
<dbReference type="PROSITE" id="PS00708">
    <property type="entry name" value="PRO_ENDOPEP_SER"/>
    <property type="match status" value="1"/>
</dbReference>
<dbReference type="InterPro" id="IPR001375">
    <property type="entry name" value="Peptidase_S9_cat"/>
</dbReference>
<protein>
    <recommendedName>
        <fullName evidence="3">prolyl oligopeptidase</fullName>
        <ecNumber evidence="3">3.4.21.26</ecNumber>
    </recommendedName>
</protein>
<keyword evidence="6" id="KW-0720">Serine protease</keyword>
<dbReference type="Gene3D" id="3.40.50.1820">
    <property type="entry name" value="alpha/beta hydrolase"/>
    <property type="match status" value="1"/>
</dbReference>
<dbReference type="InterPro" id="IPR051167">
    <property type="entry name" value="Prolyl_oligopep/macrocyclase"/>
</dbReference>
<dbReference type="EC" id="3.4.21.26" evidence="3"/>
<evidence type="ECO:0000259" key="8">
    <source>
        <dbReference type="Pfam" id="PF02897"/>
    </source>
</evidence>
<dbReference type="SUPFAM" id="SSF50993">
    <property type="entry name" value="Peptidase/esterase 'gauge' domain"/>
    <property type="match status" value="1"/>
</dbReference>
<evidence type="ECO:0000313" key="10">
    <source>
        <dbReference type="Proteomes" id="UP001431572"/>
    </source>
</evidence>
<dbReference type="InterPro" id="IPR002471">
    <property type="entry name" value="Pept_S9_AS"/>
</dbReference>
<dbReference type="Pfam" id="PF00326">
    <property type="entry name" value="Peptidase_S9"/>
    <property type="match status" value="1"/>
</dbReference>
<evidence type="ECO:0000256" key="3">
    <source>
        <dbReference type="ARBA" id="ARBA00011897"/>
    </source>
</evidence>
<keyword evidence="4" id="KW-0645">Protease</keyword>
<evidence type="ECO:0000256" key="1">
    <source>
        <dbReference type="ARBA" id="ARBA00001070"/>
    </source>
</evidence>
<evidence type="ECO:0000256" key="4">
    <source>
        <dbReference type="ARBA" id="ARBA00022670"/>
    </source>
</evidence>
<accession>A0ABY9B963</accession>
<proteinExistence type="inferred from homology"/>
<dbReference type="SUPFAM" id="SSF53474">
    <property type="entry name" value="alpha/beta-Hydrolases"/>
    <property type="match status" value="1"/>
</dbReference>
<dbReference type="PANTHER" id="PTHR42881">
    <property type="entry name" value="PROLYL ENDOPEPTIDASE"/>
    <property type="match status" value="1"/>
</dbReference>
<gene>
    <name evidence="9" type="ORF">OZ401_003264</name>
</gene>
<comment type="similarity">
    <text evidence="2">Belongs to the peptidase S9A family.</text>
</comment>
<dbReference type="Pfam" id="PF02897">
    <property type="entry name" value="Peptidase_S9_N"/>
    <property type="match status" value="1"/>
</dbReference>
<evidence type="ECO:0000313" key="9">
    <source>
        <dbReference type="EMBL" id="WJW69637.1"/>
    </source>
</evidence>
<dbReference type="EMBL" id="CP128400">
    <property type="protein sequence ID" value="WJW69637.1"/>
    <property type="molecule type" value="Genomic_DNA"/>
</dbReference>